<organism evidence="1 2">
    <name type="scientific">Paralvinella palmiformis</name>
    <dbReference type="NCBI Taxonomy" id="53620"/>
    <lineage>
        <taxon>Eukaryota</taxon>
        <taxon>Metazoa</taxon>
        <taxon>Spiralia</taxon>
        <taxon>Lophotrochozoa</taxon>
        <taxon>Annelida</taxon>
        <taxon>Polychaeta</taxon>
        <taxon>Sedentaria</taxon>
        <taxon>Canalipalpata</taxon>
        <taxon>Terebellida</taxon>
        <taxon>Terebelliformia</taxon>
        <taxon>Alvinellidae</taxon>
        <taxon>Paralvinella</taxon>
    </lineage>
</organism>
<evidence type="ECO:0000313" key="2">
    <source>
        <dbReference type="Proteomes" id="UP001208570"/>
    </source>
</evidence>
<keyword evidence="2" id="KW-1185">Reference proteome</keyword>
<accession>A0AAD9NEZ3</accession>
<comment type="caution">
    <text evidence="1">The sequence shown here is derived from an EMBL/GenBank/DDBJ whole genome shotgun (WGS) entry which is preliminary data.</text>
</comment>
<gene>
    <name evidence="1" type="ORF">LSH36_42g09138</name>
</gene>
<proteinExistence type="predicted"/>
<reference evidence="1" key="1">
    <citation type="journal article" date="2023" name="Mol. Biol. Evol.">
        <title>Third-Generation Sequencing Reveals the Adaptive Role of the Epigenome in Three Deep-Sea Polychaetes.</title>
        <authorList>
            <person name="Perez M."/>
            <person name="Aroh O."/>
            <person name="Sun Y."/>
            <person name="Lan Y."/>
            <person name="Juniper S.K."/>
            <person name="Young C.R."/>
            <person name="Angers B."/>
            <person name="Qian P.Y."/>
        </authorList>
    </citation>
    <scope>NUCLEOTIDE SEQUENCE</scope>
    <source>
        <strain evidence="1">P08H-3</strain>
    </source>
</reference>
<evidence type="ECO:0000313" key="1">
    <source>
        <dbReference type="EMBL" id="KAK2166103.1"/>
    </source>
</evidence>
<protein>
    <submittedName>
        <fullName evidence="1">Uncharacterized protein</fullName>
    </submittedName>
</protein>
<name>A0AAD9NEZ3_9ANNE</name>
<sequence length="229" mass="25781">MSPRIQATVKSDCLSYLDTDRQNIFEQNIKTICSAKVSVTPTTPTVFIMCGFEESDHPMHDCYELMSPQIKKSVEEDCLAYVGTDKMAGFMENIGLICEGKKSQIRPIDLPTATLPVFDECAFDDDSHPVHKSLKTDCYAYQGTPEQDELGRNLMLLCEAKKSKIKPMTLPLHRFSIQDCYDSMSSQIQKSVKYDCLDLAGTPDDKDFMRNMDLLCEAKGHPFNLLPPA</sequence>
<dbReference type="Proteomes" id="UP001208570">
    <property type="component" value="Unassembled WGS sequence"/>
</dbReference>
<dbReference type="AlphaFoldDB" id="A0AAD9NEZ3"/>
<dbReference type="EMBL" id="JAODUP010000042">
    <property type="protein sequence ID" value="KAK2166103.1"/>
    <property type="molecule type" value="Genomic_DNA"/>
</dbReference>